<dbReference type="EMBL" id="CBXE010000048">
    <property type="protein sequence ID" value="CDL80208.1"/>
    <property type="molecule type" value="Genomic_DNA"/>
</dbReference>
<dbReference type="InterPro" id="IPR009057">
    <property type="entry name" value="Homeodomain-like_sf"/>
</dbReference>
<proteinExistence type="predicted"/>
<evidence type="ECO:0000313" key="3">
    <source>
        <dbReference type="Proteomes" id="UP000019197"/>
    </source>
</evidence>
<dbReference type="SUPFAM" id="SSF46689">
    <property type="entry name" value="Homeodomain-like"/>
    <property type="match status" value="1"/>
</dbReference>
<feature type="domain" description="Mor transcription activator" evidence="1">
    <location>
        <begin position="61"/>
        <end position="153"/>
    </location>
</feature>
<gene>
    <name evidence="2" type="ORF">XCR1_1410033</name>
</gene>
<name>W1IQU0_9GAMM</name>
<dbReference type="Proteomes" id="UP000019197">
    <property type="component" value="Unassembled WGS sequence"/>
</dbReference>
<reference evidence="2 3" key="1">
    <citation type="submission" date="2013-11" db="EMBL/GenBank/DDBJ databases">
        <title>Draft genome sequence and annotation of the entomopathogenic bacterium, Xenorhabdus cabanillasi strain JM26.</title>
        <authorList>
            <person name="Gualtieri M."/>
            <person name="Ogier J.C."/>
            <person name="Pages S."/>
            <person name="Givaudan A."/>
            <person name="Gaudriault S."/>
        </authorList>
    </citation>
    <scope>NUCLEOTIDE SEQUENCE [LARGE SCALE GENOMIC DNA]</scope>
    <source>
        <strain evidence="2 3">JM26</strain>
    </source>
</reference>
<dbReference type="OrthoDB" id="8896696at2"/>
<protein>
    <recommendedName>
        <fullName evidence="1">Mor transcription activator domain-containing protein</fullName>
    </recommendedName>
</protein>
<comment type="caution">
    <text evidence="2">The sequence shown here is derived from an EMBL/GenBank/DDBJ whole genome shotgun (WGS) entry which is preliminary data.</text>
</comment>
<dbReference type="InterPro" id="IPR014875">
    <property type="entry name" value="Mor_transcription_activator"/>
</dbReference>
<dbReference type="Pfam" id="PF08765">
    <property type="entry name" value="Mor"/>
    <property type="match status" value="1"/>
</dbReference>
<accession>W1IQU0</accession>
<sequence>MVTKTETLTSLEQVQQLLPESLRHIATLIGYPATLKLIETFGGTTFPFGQGKHPRGHYRQTMLANAIGENAAACLSQHFAGTEVYIPNAAAAMREWRNQRFLSAFNQLLNEGHSALMAISKLCPIFGFSDRHAWSLLSKYQQSDMLNKKQHDLF</sequence>
<dbReference type="AlphaFoldDB" id="W1IQU0"/>
<evidence type="ECO:0000313" key="2">
    <source>
        <dbReference type="EMBL" id="CDL80208.1"/>
    </source>
</evidence>
<evidence type="ECO:0000259" key="1">
    <source>
        <dbReference type="Pfam" id="PF08765"/>
    </source>
</evidence>
<organism evidence="2 3">
    <name type="scientific">Xenorhabdus cabanillasii JM26</name>
    <dbReference type="NCBI Taxonomy" id="1427517"/>
    <lineage>
        <taxon>Bacteria</taxon>
        <taxon>Pseudomonadati</taxon>
        <taxon>Pseudomonadota</taxon>
        <taxon>Gammaproteobacteria</taxon>
        <taxon>Enterobacterales</taxon>
        <taxon>Morganellaceae</taxon>
        <taxon>Xenorhabdus</taxon>
    </lineage>
</organism>
<dbReference type="RefSeq" id="WP_038261239.1">
    <property type="nucleotide sequence ID" value="NZ_CAWLVK010000048.1"/>
</dbReference>